<dbReference type="EMBL" id="GDHF01004166">
    <property type="protein sequence ID" value="JAI48148.1"/>
    <property type="molecule type" value="Transcribed_RNA"/>
</dbReference>
<proteinExistence type="predicted"/>
<feature type="non-terminal residue" evidence="2">
    <location>
        <position position="178"/>
    </location>
</feature>
<reference evidence="2" key="1">
    <citation type="submission" date="2015-06" db="EMBL/GenBank/DDBJ databases">
        <authorList>
            <person name="Hoefler B.C."/>
            <person name="Straight P.D."/>
        </authorList>
    </citation>
    <scope>NUCLEOTIDE SEQUENCE</scope>
</reference>
<evidence type="ECO:0000313" key="2">
    <source>
        <dbReference type="EMBL" id="JAI48148.1"/>
    </source>
</evidence>
<organism evidence="2">
    <name type="scientific">Bactrocera latifrons</name>
    <name type="common">Malaysian fruit fly</name>
    <name type="synonym">Chaetodacus latifrons</name>
    <dbReference type="NCBI Taxonomy" id="174628"/>
    <lineage>
        <taxon>Eukaryota</taxon>
        <taxon>Metazoa</taxon>
        <taxon>Ecdysozoa</taxon>
        <taxon>Arthropoda</taxon>
        <taxon>Hexapoda</taxon>
        <taxon>Insecta</taxon>
        <taxon>Pterygota</taxon>
        <taxon>Neoptera</taxon>
        <taxon>Endopterygota</taxon>
        <taxon>Diptera</taxon>
        <taxon>Brachycera</taxon>
        <taxon>Muscomorpha</taxon>
        <taxon>Tephritoidea</taxon>
        <taxon>Tephritidae</taxon>
        <taxon>Bactrocera</taxon>
        <taxon>Bactrocera</taxon>
    </lineage>
</organism>
<name>A0A0K8WAD0_BACLA</name>
<gene>
    <name evidence="2" type="ORF">c1_g1_i1</name>
</gene>
<protein>
    <submittedName>
        <fullName evidence="2">Uncharacterized protein</fullName>
    </submittedName>
</protein>
<accession>A0A0K8WAD0</accession>
<sequence length="178" mass="19685">MAVPSAKKTTKVAKTIANYISRECLQILQKKGKGKNSNISGTNLQCLTHSPTDVNIKYKKKACAHKLQINILNVITNAAILAHIYTLSSRLRACQPRYPTTSIPIPMAAHSYAAFAGPTCVRRFWLICCQIILFACLLFLLIVLSYVPSYILTNSNDNAYNNNNSSNTSTQRDGDFPT</sequence>
<keyword evidence="1" id="KW-1133">Transmembrane helix</keyword>
<evidence type="ECO:0000256" key="1">
    <source>
        <dbReference type="SAM" id="Phobius"/>
    </source>
</evidence>
<keyword evidence="1" id="KW-0472">Membrane</keyword>
<dbReference type="OrthoDB" id="8186940at2759"/>
<feature type="transmembrane region" description="Helical" evidence="1">
    <location>
        <begin position="124"/>
        <end position="147"/>
    </location>
</feature>
<keyword evidence="1" id="KW-0812">Transmembrane</keyword>
<dbReference type="AlphaFoldDB" id="A0A0K8WAD0"/>